<dbReference type="InterPro" id="IPR036412">
    <property type="entry name" value="HAD-like_sf"/>
</dbReference>
<dbReference type="EMBL" id="CAJVPJ010000404">
    <property type="protein sequence ID" value="CAG8521161.1"/>
    <property type="molecule type" value="Genomic_DNA"/>
</dbReference>
<dbReference type="GO" id="GO:0015031">
    <property type="term" value="P:protein transport"/>
    <property type="evidence" value="ECO:0007669"/>
    <property type="project" value="UniProtKB-KW"/>
</dbReference>
<dbReference type="OrthoDB" id="287041at2759"/>
<dbReference type="SUPFAM" id="SSF56784">
    <property type="entry name" value="HAD-like"/>
    <property type="match status" value="1"/>
</dbReference>
<comment type="similarity">
    <text evidence="2 13">Belongs to the TIM50 family.</text>
</comment>
<keyword evidence="10 13" id="KW-0811">Translocation</keyword>
<gene>
    <name evidence="16" type="ORF">POCULU_LOCUS3578</name>
</gene>
<dbReference type="SMART" id="SM00577">
    <property type="entry name" value="CPDc"/>
    <property type="match status" value="1"/>
</dbReference>
<keyword evidence="12" id="KW-0472">Membrane</keyword>
<evidence type="ECO:0000256" key="5">
    <source>
        <dbReference type="ARBA" id="ARBA00022692"/>
    </source>
</evidence>
<evidence type="ECO:0000256" key="11">
    <source>
        <dbReference type="ARBA" id="ARBA00023128"/>
    </source>
</evidence>
<feature type="domain" description="FCP1 homology" evidence="15">
    <location>
        <begin position="173"/>
        <end position="316"/>
    </location>
</feature>
<evidence type="ECO:0000256" key="3">
    <source>
        <dbReference type="ARBA" id="ARBA00020799"/>
    </source>
</evidence>
<evidence type="ECO:0000256" key="7">
    <source>
        <dbReference type="ARBA" id="ARBA00022927"/>
    </source>
</evidence>
<evidence type="ECO:0000256" key="13">
    <source>
        <dbReference type="RuleBase" id="RU365079"/>
    </source>
</evidence>
<evidence type="ECO:0000256" key="1">
    <source>
        <dbReference type="ARBA" id="ARBA00004434"/>
    </source>
</evidence>
<evidence type="ECO:0000313" key="16">
    <source>
        <dbReference type="EMBL" id="CAG8521161.1"/>
    </source>
</evidence>
<keyword evidence="4 13" id="KW-0813">Transport</keyword>
<dbReference type="Gene3D" id="3.40.50.1000">
    <property type="entry name" value="HAD superfamily/HAD-like"/>
    <property type="match status" value="1"/>
</dbReference>
<comment type="function">
    <text evidence="13">Essential component of the TIM23 complex, a complex that mediates the translocation of transit peptide-containing proteins across the mitochondrial inner membrane.</text>
</comment>
<evidence type="ECO:0000256" key="12">
    <source>
        <dbReference type="ARBA" id="ARBA00023136"/>
    </source>
</evidence>
<keyword evidence="7 13" id="KW-0653">Protein transport</keyword>
<protein>
    <recommendedName>
        <fullName evidence="3 13">Mitochondrial import inner membrane translocase subunit TIM50</fullName>
    </recommendedName>
</protein>
<evidence type="ECO:0000256" key="4">
    <source>
        <dbReference type="ARBA" id="ARBA00022448"/>
    </source>
</evidence>
<evidence type="ECO:0000256" key="2">
    <source>
        <dbReference type="ARBA" id="ARBA00006344"/>
    </source>
</evidence>
<dbReference type="InterPro" id="IPR050365">
    <property type="entry name" value="TIM50"/>
</dbReference>
<dbReference type="CDD" id="cd07521">
    <property type="entry name" value="HAD_FCP1-like"/>
    <property type="match status" value="1"/>
</dbReference>
<dbReference type="GO" id="GO:0005744">
    <property type="term" value="C:TIM23 mitochondrial import inner membrane translocase complex"/>
    <property type="evidence" value="ECO:0007669"/>
    <property type="project" value="UniProtKB-UniRule"/>
</dbReference>
<comment type="caution">
    <text evidence="16">The sequence shown here is derived from an EMBL/GenBank/DDBJ whole genome shotgun (WGS) entry which is preliminary data.</text>
</comment>
<evidence type="ECO:0000256" key="6">
    <source>
        <dbReference type="ARBA" id="ARBA00022792"/>
    </source>
</evidence>
<keyword evidence="11 13" id="KW-0496">Mitochondrion</keyword>
<dbReference type="FunFam" id="3.40.50.1000:FF:000019">
    <property type="entry name" value="Mitochondrial import inner membrane translocase subunit TIM50"/>
    <property type="match status" value="1"/>
</dbReference>
<keyword evidence="5" id="KW-0812">Transmembrane</keyword>
<dbReference type="PANTHER" id="PTHR12210">
    <property type="entry name" value="DULLARD PROTEIN PHOSPHATASE"/>
    <property type="match status" value="1"/>
</dbReference>
<keyword evidence="6" id="KW-0999">Mitochondrion inner membrane</keyword>
<proteinExistence type="inferred from homology"/>
<name>A0A9N9FAS9_9GLOM</name>
<dbReference type="Pfam" id="PF03031">
    <property type="entry name" value="NIF"/>
    <property type="match status" value="1"/>
</dbReference>
<dbReference type="Proteomes" id="UP000789572">
    <property type="component" value="Unassembled WGS sequence"/>
</dbReference>
<reference evidence="16" key="1">
    <citation type="submission" date="2021-06" db="EMBL/GenBank/DDBJ databases">
        <authorList>
            <person name="Kallberg Y."/>
            <person name="Tangrot J."/>
            <person name="Rosling A."/>
        </authorList>
    </citation>
    <scope>NUCLEOTIDE SEQUENCE</scope>
    <source>
        <strain evidence="16">IA702</strain>
    </source>
</reference>
<dbReference type="AlphaFoldDB" id="A0A9N9FAS9"/>
<keyword evidence="9" id="KW-1133">Transmembrane helix</keyword>
<keyword evidence="8 13" id="KW-0809">Transit peptide</keyword>
<evidence type="ECO:0000256" key="9">
    <source>
        <dbReference type="ARBA" id="ARBA00022989"/>
    </source>
</evidence>
<dbReference type="InterPro" id="IPR004274">
    <property type="entry name" value="FCP1_dom"/>
</dbReference>
<keyword evidence="17" id="KW-1185">Reference proteome</keyword>
<comment type="subunit">
    <text evidence="13">Component of the TIM23 complex.</text>
</comment>
<evidence type="ECO:0000256" key="8">
    <source>
        <dbReference type="ARBA" id="ARBA00022946"/>
    </source>
</evidence>
<evidence type="ECO:0000256" key="10">
    <source>
        <dbReference type="ARBA" id="ARBA00023010"/>
    </source>
</evidence>
<comment type="subcellular location">
    <subcellularLocation>
        <location evidence="1 13">Mitochondrion inner membrane</location>
        <topology evidence="1 13">Single-pass membrane protein</topology>
    </subcellularLocation>
</comment>
<dbReference type="PROSITE" id="PS50969">
    <property type="entry name" value="FCP1"/>
    <property type="match status" value="1"/>
</dbReference>
<sequence>MSVRIFHRLNFTIPKPSLYKALYFTPIRTRPAHTLTHVSPPRTRNIHPIYAPSIQFTSASRICLSRTHYKSYLTAATPPKLRSRPRKPSSNVDTISPKMKRFLEAIGVTMMGSTIALILYSGRPFDSDRENKYKDLDSFTAWYKRLQARFEDFLQFFTEPPSDKLLQDKDTLPNFPPLTLVINLEETLIHSTWDRQHGWRFAKRPGLDYFLAYMGNLYELVIWTAQPTYTAEPLLLKLDPLGMAPFKLTRDQTRYVDGKHVKDLSKLNRDLSKVIIMDSDPDAYSLQPENAIYVPPWNGDPKDTFLIDIIPFLEFFVLFDSQDVRPVINRFQNKKNLPQAYSEWEKQWKEQSRLEWEKAKQPKKGLASWAFTLGGGHVQHEVTPIYQAIELRRKYMRDEFNSHYKNLKEQAPQFQKMLQEEQKQFEQMHMKQLKDSKMTVWELITQGLPPPPVQPSDFGQMGSSPPSQQSLAGEQRTA</sequence>
<dbReference type="InterPro" id="IPR023214">
    <property type="entry name" value="HAD_sf"/>
</dbReference>
<evidence type="ECO:0000256" key="14">
    <source>
        <dbReference type="SAM" id="MobiDB-lite"/>
    </source>
</evidence>
<organism evidence="16 17">
    <name type="scientific">Paraglomus occultum</name>
    <dbReference type="NCBI Taxonomy" id="144539"/>
    <lineage>
        <taxon>Eukaryota</taxon>
        <taxon>Fungi</taxon>
        <taxon>Fungi incertae sedis</taxon>
        <taxon>Mucoromycota</taxon>
        <taxon>Glomeromycotina</taxon>
        <taxon>Glomeromycetes</taxon>
        <taxon>Paraglomerales</taxon>
        <taxon>Paraglomeraceae</taxon>
        <taxon>Paraglomus</taxon>
    </lineage>
</organism>
<accession>A0A9N9FAS9</accession>
<feature type="region of interest" description="Disordered" evidence="14">
    <location>
        <begin position="446"/>
        <end position="478"/>
    </location>
</feature>
<evidence type="ECO:0000259" key="15">
    <source>
        <dbReference type="PROSITE" id="PS50969"/>
    </source>
</evidence>
<evidence type="ECO:0000313" key="17">
    <source>
        <dbReference type="Proteomes" id="UP000789572"/>
    </source>
</evidence>